<dbReference type="InterPro" id="IPR016187">
    <property type="entry name" value="CTDL_fold"/>
</dbReference>
<evidence type="ECO:0000313" key="2">
    <source>
        <dbReference type="EMBL" id="MBE9214976.1"/>
    </source>
</evidence>
<name>A0A8J7FJI5_9CYAN</name>
<dbReference type="InterPro" id="IPR051043">
    <property type="entry name" value="Sulfatase_Mod_Factor_Kinase"/>
</dbReference>
<dbReference type="Proteomes" id="UP000620559">
    <property type="component" value="Unassembled WGS sequence"/>
</dbReference>
<dbReference type="SUPFAM" id="SSF56436">
    <property type="entry name" value="C-type lectin-like"/>
    <property type="match status" value="1"/>
</dbReference>
<keyword evidence="3" id="KW-1185">Reference proteome</keyword>
<gene>
    <name evidence="2" type="ORF">IQ247_20270</name>
</gene>
<dbReference type="Pfam" id="PF03781">
    <property type="entry name" value="FGE-sulfatase"/>
    <property type="match status" value="1"/>
</dbReference>
<comment type="caution">
    <text evidence="2">The sequence shown here is derived from an EMBL/GenBank/DDBJ whole genome shotgun (WGS) entry which is preliminary data.</text>
</comment>
<organism evidence="2 3">
    <name type="scientific">Plectonema cf. radiosum LEGE 06105</name>
    <dbReference type="NCBI Taxonomy" id="945769"/>
    <lineage>
        <taxon>Bacteria</taxon>
        <taxon>Bacillati</taxon>
        <taxon>Cyanobacteriota</taxon>
        <taxon>Cyanophyceae</taxon>
        <taxon>Oscillatoriophycideae</taxon>
        <taxon>Oscillatoriales</taxon>
        <taxon>Microcoleaceae</taxon>
        <taxon>Plectonema</taxon>
    </lineage>
</organism>
<feature type="domain" description="Sulfatase-modifying factor enzyme-like" evidence="1">
    <location>
        <begin position="231"/>
        <end position="457"/>
    </location>
</feature>
<evidence type="ECO:0000259" key="1">
    <source>
        <dbReference type="Pfam" id="PF03781"/>
    </source>
</evidence>
<dbReference type="PANTHER" id="PTHR23150:SF19">
    <property type="entry name" value="FORMYLGLYCINE-GENERATING ENZYME"/>
    <property type="match status" value="1"/>
</dbReference>
<dbReference type="GO" id="GO:0120147">
    <property type="term" value="F:formylglycine-generating oxidase activity"/>
    <property type="evidence" value="ECO:0007669"/>
    <property type="project" value="TreeGrafter"/>
</dbReference>
<dbReference type="InterPro" id="IPR005532">
    <property type="entry name" value="SUMF_dom"/>
</dbReference>
<dbReference type="Gene3D" id="3.90.1580.10">
    <property type="entry name" value="paralog of FGE (formylglycine-generating enzyme)"/>
    <property type="match status" value="1"/>
</dbReference>
<evidence type="ECO:0000313" key="3">
    <source>
        <dbReference type="Proteomes" id="UP000620559"/>
    </source>
</evidence>
<protein>
    <submittedName>
        <fullName evidence="2">Formylglycine-generating enzyme family protein</fullName>
    </submittedName>
</protein>
<proteinExistence type="predicted"/>
<dbReference type="InterPro" id="IPR042095">
    <property type="entry name" value="SUMF_sf"/>
</dbReference>
<dbReference type="AlphaFoldDB" id="A0A8J7FJI5"/>
<sequence>MSKEIGDKAAIEFAVGFYDALGDGSEFEFAHKYACSSIRMAGISEYLTPKLLRKQEISGENIDTTPQITPLPPNARQTIVVSPPPAQEESNIIKYRQKVEGFAEDGVISEIESHILDDLQKKLGLTDQQAGKIREQVLEPYDIYKQQFTKKVAEQGYPLRETTQAELKKLQNYYKIKDEYINLLNQETEKLIQTKPFEFETATLGKNLQITRSRRQAESFKEDLGNGVFLEMVKIPGGSFLMGSPENELKRLDRESPQHKVTIQPFFMGKFQVTQEQYQAIMGENPSHFQGKKKPVESVSWNNVVEFCDKISKRTGKTYRLPSEAEWEYGCRAGTTTPFHFGETISTDLANYDGNYTYGSGAKGEYKKQTTDVGSFPANAFGLYDMHGNVWEWCQDIWHENYNGAPIDGTPWLDDGNNNSRVLRGGSWLTTPETCRSADRTSDNPDVHYDYLGFRVVCGVAPRTQ</sequence>
<accession>A0A8J7FJI5</accession>
<reference evidence="2" key="1">
    <citation type="submission" date="2020-10" db="EMBL/GenBank/DDBJ databases">
        <authorList>
            <person name="Castelo-Branco R."/>
            <person name="Eusebio N."/>
            <person name="Adriana R."/>
            <person name="Vieira A."/>
            <person name="Brugerolle De Fraissinette N."/>
            <person name="Rezende De Castro R."/>
            <person name="Schneider M.P."/>
            <person name="Vasconcelos V."/>
            <person name="Leao P.N."/>
        </authorList>
    </citation>
    <scope>NUCLEOTIDE SEQUENCE</scope>
    <source>
        <strain evidence="2">LEGE 06105</strain>
    </source>
</reference>
<dbReference type="EMBL" id="JADEWL010000080">
    <property type="protein sequence ID" value="MBE9214976.1"/>
    <property type="molecule type" value="Genomic_DNA"/>
</dbReference>
<dbReference type="PANTHER" id="PTHR23150">
    <property type="entry name" value="SULFATASE MODIFYING FACTOR 1, 2"/>
    <property type="match status" value="1"/>
</dbReference>